<proteinExistence type="predicted"/>
<reference evidence="1 2" key="1">
    <citation type="submission" date="2018-08" db="EMBL/GenBank/DDBJ databases">
        <title>A genome reference for cultivated species of the human gut microbiota.</title>
        <authorList>
            <person name="Zou Y."/>
            <person name="Xue W."/>
            <person name="Luo G."/>
        </authorList>
    </citation>
    <scope>NUCLEOTIDE SEQUENCE [LARGE SCALE GENOMIC DNA]</scope>
    <source>
        <strain evidence="1 2">AF14-6AC</strain>
    </source>
</reference>
<gene>
    <name evidence="1" type="ORF">DWW24_06355</name>
</gene>
<evidence type="ECO:0000313" key="1">
    <source>
        <dbReference type="EMBL" id="RGV28136.1"/>
    </source>
</evidence>
<sequence>MNERPAYPIGVDIAILTEKNRRFLVFRSNEKQERCEKNRRNKKEFALVLSFSRNTLIFQITFYNTRGVRSQKST</sequence>
<dbReference type="AlphaFoldDB" id="A0A412WLJ2"/>
<accession>A0A412WLJ2</accession>
<dbReference type="Proteomes" id="UP000283426">
    <property type="component" value="Unassembled WGS sequence"/>
</dbReference>
<dbReference type="EMBL" id="QRYW01000010">
    <property type="protein sequence ID" value="RGV28136.1"/>
    <property type="molecule type" value="Genomic_DNA"/>
</dbReference>
<evidence type="ECO:0000313" key="2">
    <source>
        <dbReference type="Proteomes" id="UP000283426"/>
    </source>
</evidence>
<comment type="caution">
    <text evidence="1">The sequence shown here is derived from an EMBL/GenBank/DDBJ whole genome shotgun (WGS) entry which is preliminary data.</text>
</comment>
<organism evidence="1 2">
    <name type="scientific">Odoribacter splanchnicus</name>
    <dbReference type="NCBI Taxonomy" id="28118"/>
    <lineage>
        <taxon>Bacteria</taxon>
        <taxon>Pseudomonadati</taxon>
        <taxon>Bacteroidota</taxon>
        <taxon>Bacteroidia</taxon>
        <taxon>Bacteroidales</taxon>
        <taxon>Odoribacteraceae</taxon>
        <taxon>Odoribacter</taxon>
    </lineage>
</organism>
<protein>
    <submittedName>
        <fullName evidence="1">Uncharacterized protein</fullName>
    </submittedName>
</protein>
<name>A0A412WLJ2_9BACT</name>